<gene>
    <name evidence="6" type="ORF">H6P81_004000</name>
</gene>
<dbReference type="NCBIfam" id="TIGR01614">
    <property type="entry name" value="PME_inhib"/>
    <property type="match status" value="1"/>
</dbReference>
<sequence>MAFHRPHSLLFLQLLLVLLIYKSEASECHPPPGEHLIREICDDSQHVDLCVSSLKADPRASQVCINKMGPAVVSIVRNNATDTRSYVYLLLNQATNPAAKACLAACYKNYKFAVRDLRAAVKESKDYDRFGSVLSRLTLVRSNVTECEAGFRKGNAASPLTRRNRNVVQLAEVADVIISDLMV</sequence>
<accession>A0AAV7FH11</accession>
<dbReference type="GO" id="GO:0004857">
    <property type="term" value="F:enzyme inhibitor activity"/>
    <property type="evidence" value="ECO:0007669"/>
    <property type="project" value="InterPro"/>
</dbReference>
<dbReference type="Proteomes" id="UP000825729">
    <property type="component" value="Unassembled WGS sequence"/>
</dbReference>
<dbReference type="SUPFAM" id="SSF101148">
    <property type="entry name" value="Plant invertase/pectin methylesterase inhibitor"/>
    <property type="match status" value="1"/>
</dbReference>
<evidence type="ECO:0000256" key="2">
    <source>
        <dbReference type="ARBA" id="ARBA00023157"/>
    </source>
</evidence>
<dbReference type="EMBL" id="JAINDJ010000002">
    <property type="protein sequence ID" value="KAG9459492.1"/>
    <property type="molecule type" value="Genomic_DNA"/>
</dbReference>
<evidence type="ECO:0000256" key="4">
    <source>
        <dbReference type="SAM" id="SignalP"/>
    </source>
</evidence>
<evidence type="ECO:0000313" key="7">
    <source>
        <dbReference type="Proteomes" id="UP000825729"/>
    </source>
</evidence>
<evidence type="ECO:0000313" key="6">
    <source>
        <dbReference type="EMBL" id="KAG9459492.1"/>
    </source>
</evidence>
<evidence type="ECO:0000256" key="1">
    <source>
        <dbReference type="ARBA" id="ARBA00022729"/>
    </source>
</evidence>
<keyword evidence="7" id="KW-1185">Reference proteome</keyword>
<feature type="signal peptide" evidence="4">
    <location>
        <begin position="1"/>
        <end position="25"/>
    </location>
</feature>
<protein>
    <recommendedName>
        <fullName evidence="5">Pectinesterase inhibitor domain-containing protein</fullName>
    </recommendedName>
</protein>
<organism evidence="6 7">
    <name type="scientific">Aristolochia fimbriata</name>
    <name type="common">White veined hardy Dutchman's pipe vine</name>
    <dbReference type="NCBI Taxonomy" id="158543"/>
    <lineage>
        <taxon>Eukaryota</taxon>
        <taxon>Viridiplantae</taxon>
        <taxon>Streptophyta</taxon>
        <taxon>Embryophyta</taxon>
        <taxon>Tracheophyta</taxon>
        <taxon>Spermatophyta</taxon>
        <taxon>Magnoliopsida</taxon>
        <taxon>Magnoliidae</taxon>
        <taxon>Piperales</taxon>
        <taxon>Aristolochiaceae</taxon>
        <taxon>Aristolochia</taxon>
    </lineage>
</organism>
<feature type="chain" id="PRO_5043697959" description="Pectinesterase inhibitor domain-containing protein" evidence="4">
    <location>
        <begin position="26"/>
        <end position="183"/>
    </location>
</feature>
<keyword evidence="2" id="KW-1015">Disulfide bond</keyword>
<name>A0AAV7FH11_ARIFI</name>
<dbReference type="SMART" id="SM00856">
    <property type="entry name" value="PMEI"/>
    <property type="match status" value="1"/>
</dbReference>
<dbReference type="PANTHER" id="PTHR36710">
    <property type="entry name" value="PECTINESTERASE INHIBITOR-LIKE"/>
    <property type="match status" value="1"/>
</dbReference>
<dbReference type="InterPro" id="IPR052421">
    <property type="entry name" value="PCW_Enzyme_Inhibitor"/>
</dbReference>
<dbReference type="InterPro" id="IPR035513">
    <property type="entry name" value="Invertase/methylesterase_inhib"/>
</dbReference>
<keyword evidence="1 4" id="KW-0732">Signal</keyword>
<feature type="domain" description="Pectinesterase inhibitor" evidence="5">
    <location>
        <begin position="32"/>
        <end position="177"/>
    </location>
</feature>
<dbReference type="Gene3D" id="1.20.140.40">
    <property type="entry name" value="Invertase/pectin methylesterase inhibitor family protein"/>
    <property type="match status" value="1"/>
</dbReference>
<evidence type="ECO:0000256" key="3">
    <source>
        <dbReference type="ARBA" id="ARBA00038471"/>
    </source>
</evidence>
<dbReference type="InterPro" id="IPR006501">
    <property type="entry name" value="Pectinesterase_inhib_dom"/>
</dbReference>
<comment type="similarity">
    <text evidence="3">Belongs to the PMEI family.</text>
</comment>
<evidence type="ECO:0000259" key="5">
    <source>
        <dbReference type="SMART" id="SM00856"/>
    </source>
</evidence>
<dbReference type="AlphaFoldDB" id="A0AAV7FH11"/>
<comment type="caution">
    <text evidence="6">The sequence shown here is derived from an EMBL/GenBank/DDBJ whole genome shotgun (WGS) entry which is preliminary data.</text>
</comment>
<dbReference type="PANTHER" id="PTHR36710:SF18">
    <property type="entry name" value="PECTINESTERASE INHIBITOR 5-RELATED"/>
    <property type="match status" value="1"/>
</dbReference>
<reference evidence="6 7" key="1">
    <citation type="submission" date="2021-07" db="EMBL/GenBank/DDBJ databases">
        <title>The Aristolochia fimbriata genome: insights into angiosperm evolution, floral development and chemical biosynthesis.</title>
        <authorList>
            <person name="Jiao Y."/>
        </authorList>
    </citation>
    <scope>NUCLEOTIDE SEQUENCE [LARGE SCALE GENOMIC DNA]</scope>
    <source>
        <strain evidence="6">IBCAS-2021</strain>
        <tissue evidence="6">Leaf</tissue>
    </source>
</reference>
<dbReference type="Pfam" id="PF04043">
    <property type="entry name" value="PMEI"/>
    <property type="match status" value="1"/>
</dbReference>
<proteinExistence type="inferred from homology"/>